<gene>
    <name evidence="1" type="ORF">ACFOFO_19920</name>
</gene>
<organism evidence="1 2">
    <name type="scientific">Undibacterium arcticum</name>
    <dbReference type="NCBI Taxonomy" id="1762892"/>
    <lineage>
        <taxon>Bacteria</taxon>
        <taxon>Pseudomonadati</taxon>
        <taxon>Pseudomonadota</taxon>
        <taxon>Betaproteobacteria</taxon>
        <taxon>Burkholderiales</taxon>
        <taxon>Oxalobacteraceae</taxon>
        <taxon>Undibacterium</taxon>
    </lineage>
</organism>
<evidence type="ECO:0000313" key="1">
    <source>
        <dbReference type="EMBL" id="MFC3110201.1"/>
    </source>
</evidence>
<reference evidence="2" key="1">
    <citation type="journal article" date="2019" name="Int. J. Syst. Evol. Microbiol.">
        <title>The Global Catalogue of Microorganisms (GCM) 10K type strain sequencing project: providing services to taxonomists for standard genome sequencing and annotation.</title>
        <authorList>
            <consortium name="The Broad Institute Genomics Platform"/>
            <consortium name="The Broad Institute Genome Sequencing Center for Infectious Disease"/>
            <person name="Wu L."/>
            <person name="Ma J."/>
        </authorList>
    </citation>
    <scope>NUCLEOTIDE SEQUENCE [LARGE SCALE GENOMIC DNA]</scope>
    <source>
        <strain evidence="2">KCTC 42986</strain>
    </source>
</reference>
<dbReference type="EMBL" id="JBHRTP010000071">
    <property type="protein sequence ID" value="MFC3110201.1"/>
    <property type="molecule type" value="Genomic_DNA"/>
</dbReference>
<protein>
    <submittedName>
        <fullName evidence="1">Uncharacterized protein</fullName>
    </submittedName>
</protein>
<accession>A0ABV7F813</accession>
<proteinExistence type="predicted"/>
<dbReference type="Proteomes" id="UP001595530">
    <property type="component" value="Unassembled WGS sequence"/>
</dbReference>
<comment type="caution">
    <text evidence="1">The sequence shown here is derived from an EMBL/GenBank/DDBJ whole genome shotgun (WGS) entry which is preliminary data.</text>
</comment>
<dbReference type="RefSeq" id="WP_390332560.1">
    <property type="nucleotide sequence ID" value="NZ_JBHRTP010000071.1"/>
</dbReference>
<sequence length="209" mass="23425">MEKVTDIKQYAIDKAKAGYSMVGQECVRVAELDRHGDQALKAILKAINLNEERRIVFHAWPNLQVACVKYCELVSRKYPGVRGPLADETIEKAFAAFDLSTRCREPEIYSMVRFLNVLADSSSAIQMINVYVLDRRGAAIPWPYFTQPISAWARKLDVEEVCFSPAPIPSGDEISGGRDFLCAHVMTINDIGKMKAISSMLQPLWVKAV</sequence>
<evidence type="ECO:0000313" key="2">
    <source>
        <dbReference type="Proteomes" id="UP001595530"/>
    </source>
</evidence>
<keyword evidence="2" id="KW-1185">Reference proteome</keyword>
<name>A0ABV7F813_9BURK</name>